<organism evidence="12 13">
    <name type="scientific">Pseudoalteromonas piratica</name>
    <dbReference type="NCBI Taxonomy" id="1348114"/>
    <lineage>
        <taxon>Bacteria</taxon>
        <taxon>Pseudomonadati</taxon>
        <taxon>Pseudomonadota</taxon>
        <taxon>Gammaproteobacteria</taxon>
        <taxon>Alteromonadales</taxon>
        <taxon>Pseudoalteromonadaceae</taxon>
        <taxon>Pseudoalteromonas</taxon>
    </lineage>
</organism>
<dbReference type="HAMAP" id="MF_00772">
    <property type="entry name" value="OGT"/>
    <property type="match status" value="1"/>
</dbReference>
<gene>
    <name evidence="12" type="ORF">OM33_13280</name>
</gene>
<dbReference type="EMBL" id="CP009888">
    <property type="protein sequence ID" value="AIY65982.1"/>
    <property type="molecule type" value="Genomic_DNA"/>
</dbReference>
<keyword evidence="6 9" id="KW-0227">DNA damage</keyword>
<evidence type="ECO:0000259" key="10">
    <source>
        <dbReference type="Pfam" id="PF01035"/>
    </source>
</evidence>
<evidence type="ECO:0000256" key="6">
    <source>
        <dbReference type="ARBA" id="ARBA00022763"/>
    </source>
</evidence>
<comment type="function">
    <text evidence="9">Involved in the cellular defense against the biological effects of O6-methylguanine (O6-MeG) and O4-methylthymine (O4-MeT) in DNA. Repairs the methylated nucleobase in DNA by stoichiometrically transferring the methyl group to a cysteine residue in the enzyme. This is a suicide reaction: the enzyme is irreversibly inactivated.</text>
</comment>
<dbReference type="PROSITE" id="PS00374">
    <property type="entry name" value="MGMT"/>
    <property type="match status" value="1"/>
</dbReference>
<evidence type="ECO:0000256" key="5">
    <source>
        <dbReference type="ARBA" id="ARBA00022679"/>
    </source>
</evidence>
<feature type="active site" description="Nucleophile; methyl group acceptor" evidence="9">
    <location>
        <position position="138"/>
    </location>
</feature>
<dbReference type="NCBIfam" id="TIGR00589">
    <property type="entry name" value="ogt"/>
    <property type="match status" value="1"/>
</dbReference>
<keyword evidence="13" id="KW-1185">Reference proteome</keyword>
<dbReference type="STRING" id="1348114.OM33_13280"/>
<dbReference type="Pfam" id="PF02870">
    <property type="entry name" value="Methyltransf_1N"/>
    <property type="match status" value="1"/>
</dbReference>
<comment type="subcellular location">
    <subcellularLocation>
        <location evidence="9">Cytoplasm</location>
    </subcellularLocation>
</comment>
<comment type="catalytic activity">
    <reaction evidence="8 9">
        <text>a 6-O-methyl-2'-deoxyguanosine in DNA + L-cysteinyl-[protein] = S-methyl-L-cysteinyl-[protein] + a 2'-deoxyguanosine in DNA</text>
        <dbReference type="Rhea" id="RHEA:24000"/>
        <dbReference type="Rhea" id="RHEA-COMP:10131"/>
        <dbReference type="Rhea" id="RHEA-COMP:10132"/>
        <dbReference type="Rhea" id="RHEA-COMP:11367"/>
        <dbReference type="Rhea" id="RHEA-COMP:11368"/>
        <dbReference type="ChEBI" id="CHEBI:29950"/>
        <dbReference type="ChEBI" id="CHEBI:82612"/>
        <dbReference type="ChEBI" id="CHEBI:85445"/>
        <dbReference type="ChEBI" id="CHEBI:85448"/>
        <dbReference type="EC" id="2.1.1.63"/>
    </reaction>
</comment>
<protein>
    <recommendedName>
        <fullName evidence="9">Methylated-DNA--protein-cysteine methyltransferase</fullName>
        <ecNumber evidence="9">2.1.1.63</ecNumber>
    </recommendedName>
    <alternativeName>
        <fullName evidence="9">6-O-methylguanine-DNA methyltransferase</fullName>
        <shortName evidence="9">MGMT</shortName>
    </alternativeName>
    <alternativeName>
        <fullName evidence="9">O-6-methylguanine-DNA-alkyltransferase</fullName>
    </alternativeName>
</protein>
<dbReference type="GO" id="GO:0032259">
    <property type="term" value="P:methylation"/>
    <property type="evidence" value="ECO:0007669"/>
    <property type="project" value="UniProtKB-KW"/>
</dbReference>
<keyword evidence="7 9" id="KW-0234">DNA repair</keyword>
<comment type="catalytic activity">
    <reaction evidence="1 9">
        <text>a 4-O-methyl-thymidine in DNA + L-cysteinyl-[protein] = a thymidine in DNA + S-methyl-L-cysteinyl-[protein]</text>
        <dbReference type="Rhea" id="RHEA:53428"/>
        <dbReference type="Rhea" id="RHEA-COMP:10131"/>
        <dbReference type="Rhea" id="RHEA-COMP:10132"/>
        <dbReference type="Rhea" id="RHEA-COMP:13555"/>
        <dbReference type="Rhea" id="RHEA-COMP:13556"/>
        <dbReference type="ChEBI" id="CHEBI:29950"/>
        <dbReference type="ChEBI" id="CHEBI:82612"/>
        <dbReference type="ChEBI" id="CHEBI:137386"/>
        <dbReference type="ChEBI" id="CHEBI:137387"/>
        <dbReference type="EC" id="2.1.1.63"/>
    </reaction>
</comment>
<dbReference type="InterPro" id="IPR023546">
    <property type="entry name" value="MGMT"/>
</dbReference>
<dbReference type="Gene3D" id="3.30.160.70">
    <property type="entry name" value="Methylated DNA-protein cysteine methyltransferase domain"/>
    <property type="match status" value="1"/>
</dbReference>
<evidence type="ECO:0000256" key="9">
    <source>
        <dbReference type="HAMAP-Rule" id="MF_00772"/>
    </source>
</evidence>
<evidence type="ECO:0000256" key="7">
    <source>
        <dbReference type="ARBA" id="ARBA00023204"/>
    </source>
</evidence>
<dbReference type="InterPro" id="IPR014048">
    <property type="entry name" value="MethylDNA_cys_MeTrfase_DNA-bd"/>
</dbReference>
<dbReference type="GO" id="GO:0006307">
    <property type="term" value="P:DNA alkylation repair"/>
    <property type="evidence" value="ECO:0007669"/>
    <property type="project" value="UniProtKB-UniRule"/>
</dbReference>
<dbReference type="GO" id="GO:0003908">
    <property type="term" value="F:methylated-DNA-[protein]-cysteine S-methyltransferase activity"/>
    <property type="evidence" value="ECO:0007669"/>
    <property type="project" value="UniProtKB-UniRule"/>
</dbReference>
<dbReference type="Proteomes" id="UP000030341">
    <property type="component" value="Chromosome 1"/>
</dbReference>
<proteinExistence type="inferred from homology"/>
<dbReference type="GO" id="GO:0005737">
    <property type="term" value="C:cytoplasm"/>
    <property type="evidence" value="ECO:0007669"/>
    <property type="project" value="UniProtKB-SubCell"/>
</dbReference>
<dbReference type="RefSeq" id="WP_038642382.1">
    <property type="nucleotide sequence ID" value="NZ_CP009888.1"/>
</dbReference>
<dbReference type="InterPro" id="IPR036388">
    <property type="entry name" value="WH-like_DNA-bd_sf"/>
</dbReference>
<dbReference type="PANTHER" id="PTHR10815:SF5">
    <property type="entry name" value="METHYLATED-DNA--PROTEIN-CYSTEINE METHYLTRANSFERASE"/>
    <property type="match status" value="1"/>
</dbReference>
<accession>A0A0A7EJ12</accession>
<dbReference type="KEGG" id="pseo:OM33_13280"/>
<evidence type="ECO:0000256" key="2">
    <source>
        <dbReference type="ARBA" id="ARBA00008711"/>
    </source>
</evidence>
<evidence type="ECO:0000256" key="3">
    <source>
        <dbReference type="ARBA" id="ARBA00022490"/>
    </source>
</evidence>
<dbReference type="CDD" id="cd06445">
    <property type="entry name" value="ATase"/>
    <property type="match status" value="1"/>
</dbReference>
<feature type="domain" description="Methylguanine DNA methyltransferase ribonuclease-like" evidence="11">
    <location>
        <begin position="8"/>
        <end position="82"/>
    </location>
</feature>
<reference evidence="12 13" key="1">
    <citation type="submission" date="2014-11" db="EMBL/GenBank/DDBJ databases">
        <title>Complete Genome Sequence of Pseudoalteromonas sp. Strain OCN003 Isolated from Kaneohe Bay, Oahu, Hawaii.</title>
        <authorList>
            <person name="Beurmann S."/>
            <person name="Videau P."/>
            <person name="Ushijima B."/>
            <person name="Smith A.M."/>
            <person name="Aeby G.S."/>
            <person name="Callahan S.M."/>
            <person name="Belcaid M."/>
        </authorList>
    </citation>
    <scope>NUCLEOTIDE SEQUENCE [LARGE SCALE GENOMIC DNA]</scope>
    <source>
        <strain evidence="12 13">OCN003</strain>
    </source>
</reference>
<dbReference type="SUPFAM" id="SSF53155">
    <property type="entry name" value="Methylated DNA-protein cysteine methyltransferase domain"/>
    <property type="match status" value="1"/>
</dbReference>
<comment type="similarity">
    <text evidence="2 9">Belongs to the MGMT family.</text>
</comment>
<evidence type="ECO:0000256" key="8">
    <source>
        <dbReference type="ARBA" id="ARBA00049348"/>
    </source>
</evidence>
<evidence type="ECO:0000259" key="11">
    <source>
        <dbReference type="Pfam" id="PF02870"/>
    </source>
</evidence>
<dbReference type="InterPro" id="IPR001497">
    <property type="entry name" value="MethylDNA_cys_MeTrfase_AS"/>
</dbReference>
<dbReference type="SUPFAM" id="SSF46767">
    <property type="entry name" value="Methylated DNA-protein cysteine methyltransferase, C-terminal domain"/>
    <property type="match status" value="1"/>
</dbReference>
<dbReference type="FunFam" id="1.10.10.10:FF:000214">
    <property type="entry name" value="Methylated-DNA--protein-cysteine methyltransferase"/>
    <property type="match status" value="1"/>
</dbReference>
<dbReference type="Pfam" id="PF01035">
    <property type="entry name" value="DNA_binding_1"/>
    <property type="match status" value="1"/>
</dbReference>
<dbReference type="AlphaFoldDB" id="A0A0A7EJ12"/>
<evidence type="ECO:0000313" key="13">
    <source>
        <dbReference type="Proteomes" id="UP000030341"/>
    </source>
</evidence>
<evidence type="ECO:0000313" key="12">
    <source>
        <dbReference type="EMBL" id="AIY65982.1"/>
    </source>
</evidence>
<name>A0A0A7EJ12_9GAMM</name>
<sequence length="168" mass="18486">MSKINITEYKSPVGEILIGSFDEKLCLCDWYDRKARARVDSRLCKGLNAEYTRSDSAFNKQVISQLDAYFAKELTLFSIPLKFVGTDFQQKVWQALQNIPFGKTQSYGQLAESLNMPSAVRAVANANGANAISIIVPCHRIIGSNGTLTGYAGGLGAKKRLLEIEGLF</sequence>
<keyword evidence="3 9" id="KW-0963">Cytoplasm</keyword>
<dbReference type="InterPro" id="IPR036217">
    <property type="entry name" value="MethylDNA_cys_MeTrfase_DNAb"/>
</dbReference>
<keyword evidence="5 9" id="KW-0808">Transferase</keyword>
<dbReference type="InterPro" id="IPR008332">
    <property type="entry name" value="MethylG_MeTrfase_N"/>
</dbReference>
<keyword evidence="4 9" id="KW-0489">Methyltransferase</keyword>
<dbReference type="Gene3D" id="1.10.10.10">
    <property type="entry name" value="Winged helix-like DNA-binding domain superfamily/Winged helix DNA-binding domain"/>
    <property type="match status" value="1"/>
</dbReference>
<dbReference type="PANTHER" id="PTHR10815">
    <property type="entry name" value="METHYLATED-DNA--PROTEIN-CYSTEINE METHYLTRANSFERASE"/>
    <property type="match status" value="1"/>
</dbReference>
<dbReference type="eggNOG" id="COG0350">
    <property type="taxonomic scope" value="Bacteria"/>
</dbReference>
<dbReference type="OrthoDB" id="9811249at2"/>
<evidence type="ECO:0000256" key="4">
    <source>
        <dbReference type="ARBA" id="ARBA00022603"/>
    </source>
</evidence>
<evidence type="ECO:0000256" key="1">
    <source>
        <dbReference type="ARBA" id="ARBA00001286"/>
    </source>
</evidence>
<comment type="miscellaneous">
    <text evidence="9">This enzyme catalyzes only one turnover and therefore is not strictly catalytic. According to one definition, an enzyme is a biocatalyst that acts repeatedly and over many reaction cycles.</text>
</comment>
<dbReference type="InterPro" id="IPR036631">
    <property type="entry name" value="MGMT_N_sf"/>
</dbReference>
<dbReference type="EC" id="2.1.1.63" evidence="9"/>
<dbReference type="HOGENOM" id="CLU_000445_52_2_6"/>
<feature type="domain" description="Methylated-DNA-[protein]-cysteine S-methyltransferase DNA binding" evidence="10">
    <location>
        <begin position="87"/>
        <end position="166"/>
    </location>
</feature>